<accession>A0A1M5L3S3</accession>
<proteinExistence type="predicted"/>
<organism evidence="2 3">
    <name type="scientific">Jatrophihabitans endophyticus</name>
    <dbReference type="NCBI Taxonomy" id="1206085"/>
    <lineage>
        <taxon>Bacteria</taxon>
        <taxon>Bacillati</taxon>
        <taxon>Actinomycetota</taxon>
        <taxon>Actinomycetes</taxon>
        <taxon>Jatrophihabitantales</taxon>
        <taxon>Jatrophihabitantaceae</taxon>
        <taxon>Jatrophihabitans</taxon>
    </lineage>
</organism>
<reference evidence="2 3" key="1">
    <citation type="submission" date="2016-11" db="EMBL/GenBank/DDBJ databases">
        <authorList>
            <person name="Jaros S."/>
            <person name="Januszkiewicz K."/>
            <person name="Wedrychowicz H."/>
        </authorList>
    </citation>
    <scope>NUCLEOTIDE SEQUENCE [LARGE SCALE GENOMIC DNA]</scope>
    <source>
        <strain evidence="2 3">DSM 45627</strain>
    </source>
</reference>
<evidence type="ECO:0000313" key="3">
    <source>
        <dbReference type="Proteomes" id="UP000186132"/>
    </source>
</evidence>
<dbReference type="OrthoDB" id="5243015at2"/>
<dbReference type="AlphaFoldDB" id="A0A1M5L3S3"/>
<dbReference type="Gene3D" id="3.30.530.20">
    <property type="match status" value="1"/>
</dbReference>
<dbReference type="EMBL" id="FQVU01000003">
    <property type="protein sequence ID" value="SHG59636.1"/>
    <property type="molecule type" value="Genomic_DNA"/>
</dbReference>
<gene>
    <name evidence="2" type="ORF">SAMN05443575_2342</name>
</gene>
<dbReference type="Proteomes" id="UP000186132">
    <property type="component" value="Unassembled WGS sequence"/>
</dbReference>
<dbReference type="InterPro" id="IPR005031">
    <property type="entry name" value="COQ10_START"/>
</dbReference>
<protein>
    <submittedName>
        <fullName evidence="2">Polyketide cyclase / dehydrase and lipid transport</fullName>
    </submittedName>
</protein>
<dbReference type="CDD" id="cd07819">
    <property type="entry name" value="SRPBCC_2"/>
    <property type="match status" value="1"/>
</dbReference>
<dbReference type="STRING" id="1206085.SAMN05443575_2342"/>
<dbReference type="PANTHER" id="PTHR39683">
    <property type="entry name" value="CONSERVED PROTEIN TB16.3"/>
    <property type="match status" value="1"/>
</dbReference>
<dbReference type="RefSeq" id="WP_073390368.1">
    <property type="nucleotide sequence ID" value="NZ_FQVU01000003.1"/>
</dbReference>
<evidence type="ECO:0000313" key="2">
    <source>
        <dbReference type="EMBL" id="SHG59636.1"/>
    </source>
</evidence>
<dbReference type="PANTHER" id="PTHR39683:SF4">
    <property type="entry name" value="COENZYME Q-BINDING PROTEIN COQ10 START DOMAIN-CONTAINING PROTEIN"/>
    <property type="match status" value="1"/>
</dbReference>
<sequence>MPDESTQSIGIDADPSDIMAVIADFANYPRWAGSVKSAEVLETGPDGRARRVAFVLDAGIVRDRYELEYSWHGDERVEWHLLSGQMMRAQEGSYAVRGEGPAHSWVTYSLSVDLAIPMLGLLKRKAERVVMDTALKELKKRVESLRVA</sequence>
<feature type="domain" description="Coenzyme Q-binding protein COQ10 START" evidence="1">
    <location>
        <begin position="11"/>
        <end position="138"/>
    </location>
</feature>
<evidence type="ECO:0000259" key="1">
    <source>
        <dbReference type="Pfam" id="PF03364"/>
    </source>
</evidence>
<dbReference type="InterPro" id="IPR023393">
    <property type="entry name" value="START-like_dom_sf"/>
</dbReference>
<name>A0A1M5L3S3_9ACTN</name>
<keyword evidence="3" id="KW-1185">Reference proteome</keyword>
<dbReference type="SUPFAM" id="SSF55961">
    <property type="entry name" value="Bet v1-like"/>
    <property type="match status" value="1"/>
</dbReference>
<dbReference type="Pfam" id="PF03364">
    <property type="entry name" value="Polyketide_cyc"/>
    <property type="match status" value="1"/>
</dbReference>